<evidence type="ECO:0000256" key="8">
    <source>
        <dbReference type="ARBA" id="ARBA00022842"/>
    </source>
</evidence>
<comment type="cofactor">
    <cofactor evidence="1">
        <name>Co(2+)</name>
        <dbReference type="ChEBI" id="CHEBI:48828"/>
    </cofactor>
</comment>
<dbReference type="GO" id="GO:0005829">
    <property type="term" value="C:cytosol"/>
    <property type="evidence" value="ECO:0007669"/>
    <property type="project" value="TreeGrafter"/>
</dbReference>
<dbReference type="PANTHER" id="PTHR43522:SF5">
    <property type="entry name" value="TRANSKETOLASE"/>
    <property type="match status" value="1"/>
</dbReference>
<dbReference type="GO" id="GO:0046872">
    <property type="term" value="F:metal ion binding"/>
    <property type="evidence" value="ECO:0007669"/>
    <property type="project" value="UniProtKB-KW"/>
</dbReference>
<reference evidence="13" key="2">
    <citation type="journal article" date="2024" name="Plant">
        <title>Genomic evolution and insights into agronomic trait innovations of Sesamum species.</title>
        <authorList>
            <person name="Miao H."/>
            <person name="Wang L."/>
            <person name="Qu L."/>
            <person name="Liu H."/>
            <person name="Sun Y."/>
            <person name="Le M."/>
            <person name="Wang Q."/>
            <person name="Wei S."/>
            <person name="Zheng Y."/>
            <person name="Lin W."/>
            <person name="Duan Y."/>
            <person name="Cao H."/>
            <person name="Xiong S."/>
            <person name="Wang X."/>
            <person name="Wei L."/>
            <person name="Li C."/>
            <person name="Ma Q."/>
            <person name="Ju M."/>
            <person name="Zhao R."/>
            <person name="Li G."/>
            <person name="Mu C."/>
            <person name="Tian Q."/>
            <person name="Mei H."/>
            <person name="Zhang T."/>
            <person name="Gao T."/>
            <person name="Zhang H."/>
        </authorList>
    </citation>
    <scope>NUCLEOTIDE SEQUENCE</scope>
    <source>
        <strain evidence="13">G02</strain>
    </source>
</reference>
<accession>A0AAW2K8H7</accession>
<dbReference type="EMBL" id="JACGWJ010000029">
    <property type="protein sequence ID" value="KAL0303209.1"/>
    <property type="molecule type" value="Genomic_DNA"/>
</dbReference>
<evidence type="ECO:0000256" key="7">
    <source>
        <dbReference type="ARBA" id="ARBA00022723"/>
    </source>
</evidence>
<dbReference type="Pfam" id="PF00456">
    <property type="entry name" value="Transketolase_N"/>
    <property type="match status" value="1"/>
</dbReference>
<sequence length="718" mass="79346">MAMSSPLLNPYPAHLPPKPPTRLHKTTKPFTCRNSLPKTTTTNPLLKDPNHKLSWKNELQNAYPTESSALEFDVSNEKFQELVDRRCADNLRMLILDSVQKAKAGHPGMALGMAEIGYFLYRHVLRYNPRNPKWFNRDRFVLSAGHGCLLQYVCLHLSGFQSVQIEDLKRLCKLGSKTPGHPENTVTDGIEVTTGPLGQGVANAVGLALAEAHLAARFNKPDVAVVDHRTYCIMGDGCAMEGISHEAASLAAHWKLNKLTLIYDDNSNTIDGSTDLAFTEDISLRFKALGWNTITVKTRIGKLSKKEGTSKAHHGIFDEDDEKQMKEKVKWENREPFYVIPMVYREMQVQADHGEELERDWYSKLYYYESKYPQEAVEFKSLLYNGMLPGWENSLPTWSTSDPLDATRGYSEKCLNQLAKVLPGLIGGSADLASSNKVYLHDYGDFQQPASPRGRNIRYGVREHAMAGISNGIALHGGGLIPFAATFLVFSDYMKNSIRLSALSHAGVIYIMTHDSIGLGEDGPTHQPIEHLVGLRAIPRLLLFRPADGNETSGAYKVAVANRDVPTVIALSRQKVAAHVEGTSADAVARGGYIVSDNSGPNLPEIILIGTGSELCLCEGSASVLRKEGRRVRVVSLVCVGGFSTGSRWNTKRWCCRLACRDELVSKQARRSGEYVGPEGVVLGVEEFGASGAYLDTFKKFGFTEENITRVAKRLLSQ</sequence>
<dbReference type="InterPro" id="IPR005474">
    <property type="entry name" value="Transketolase_N"/>
</dbReference>
<feature type="region of interest" description="Disordered" evidence="11">
    <location>
        <begin position="1"/>
        <end position="49"/>
    </location>
</feature>
<dbReference type="AlphaFoldDB" id="A0AAW2K8H7"/>
<dbReference type="CDD" id="cd07033">
    <property type="entry name" value="TPP_PYR_DXS_TK_like"/>
    <property type="match status" value="1"/>
</dbReference>
<keyword evidence="8" id="KW-0460">Magnesium</keyword>
<dbReference type="InterPro" id="IPR005475">
    <property type="entry name" value="Transketolase-like_Pyr-bd"/>
</dbReference>
<gene>
    <name evidence="13" type="ORF">Sradi_6189000</name>
</gene>
<dbReference type="Gene3D" id="3.40.50.920">
    <property type="match status" value="1"/>
</dbReference>
<dbReference type="SUPFAM" id="SSF52518">
    <property type="entry name" value="Thiamin diphosphate-binding fold (THDP-binding)"/>
    <property type="match status" value="2"/>
</dbReference>
<keyword evidence="6" id="KW-0808">Transferase</keyword>
<evidence type="ECO:0000256" key="2">
    <source>
        <dbReference type="ARBA" id="ARBA00001946"/>
    </source>
</evidence>
<dbReference type="InterPro" id="IPR033247">
    <property type="entry name" value="Transketolase_fam"/>
</dbReference>
<dbReference type="FunFam" id="3.40.50.970:FF:000003">
    <property type="entry name" value="Transketolase"/>
    <property type="match status" value="1"/>
</dbReference>
<evidence type="ECO:0000256" key="11">
    <source>
        <dbReference type="SAM" id="MobiDB-lite"/>
    </source>
</evidence>
<evidence type="ECO:0000256" key="1">
    <source>
        <dbReference type="ARBA" id="ARBA00001941"/>
    </source>
</evidence>
<protein>
    <recommendedName>
        <fullName evidence="5">transketolase</fullName>
        <ecNumber evidence="5">2.2.1.1</ecNumber>
    </recommendedName>
</protein>
<evidence type="ECO:0000256" key="4">
    <source>
        <dbReference type="ARBA" id="ARBA00007131"/>
    </source>
</evidence>
<comment type="caution">
    <text evidence="13">The sequence shown here is derived from an EMBL/GenBank/DDBJ whole genome shotgun (WGS) entry which is preliminary data.</text>
</comment>
<evidence type="ECO:0000256" key="3">
    <source>
        <dbReference type="ARBA" id="ARBA00001964"/>
    </source>
</evidence>
<dbReference type="InterPro" id="IPR055152">
    <property type="entry name" value="Transketolase-like_C_2"/>
</dbReference>
<proteinExistence type="inferred from homology"/>
<dbReference type="GO" id="GO:0006098">
    <property type="term" value="P:pentose-phosphate shunt"/>
    <property type="evidence" value="ECO:0007669"/>
    <property type="project" value="TreeGrafter"/>
</dbReference>
<dbReference type="EC" id="2.2.1.1" evidence="5"/>
<evidence type="ECO:0000313" key="13">
    <source>
        <dbReference type="EMBL" id="KAL0303209.1"/>
    </source>
</evidence>
<dbReference type="InterPro" id="IPR009014">
    <property type="entry name" value="Transketo_C/PFOR_II"/>
</dbReference>
<dbReference type="PANTHER" id="PTHR43522">
    <property type="entry name" value="TRANSKETOLASE"/>
    <property type="match status" value="1"/>
</dbReference>
<dbReference type="InterPro" id="IPR029061">
    <property type="entry name" value="THDP-binding"/>
</dbReference>
<organism evidence="13">
    <name type="scientific">Sesamum radiatum</name>
    <name type="common">Black benniseed</name>
    <dbReference type="NCBI Taxonomy" id="300843"/>
    <lineage>
        <taxon>Eukaryota</taxon>
        <taxon>Viridiplantae</taxon>
        <taxon>Streptophyta</taxon>
        <taxon>Embryophyta</taxon>
        <taxon>Tracheophyta</taxon>
        <taxon>Spermatophyta</taxon>
        <taxon>Magnoliopsida</taxon>
        <taxon>eudicotyledons</taxon>
        <taxon>Gunneridae</taxon>
        <taxon>Pentapetalae</taxon>
        <taxon>asterids</taxon>
        <taxon>lamiids</taxon>
        <taxon>Lamiales</taxon>
        <taxon>Pedaliaceae</taxon>
        <taxon>Sesamum</taxon>
    </lineage>
</organism>
<dbReference type="Gene3D" id="3.40.50.970">
    <property type="match status" value="2"/>
</dbReference>
<dbReference type="Pfam" id="PF02779">
    <property type="entry name" value="Transket_pyr"/>
    <property type="match status" value="1"/>
</dbReference>
<evidence type="ECO:0000256" key="6">
    <source>
        <dbReference type="ARBA" id="ARBA00022679"/>
    </source>
</evidence>
<dbReference type="Pfam" id="PF22613">
    <property type="entry name" value="Transketolase_C_1"/>
    <property type="match status" value="1"/>
</dbReference>
<dbReference type="SUPFAM" id="SSF52922">
    <property type="entry name" value="TK C-terminal domain-like"/>
    <property type="match status" value="1"/>
</dbReference>
<comment type="cofactor">
    <cofactor evidence="3">
        <name>thiamine diphosphate</name>
        <dbReference type="ChEBI" id="CHEBI:58937"/>
    </cofactor>
</comment>
<feature type="domain" description="Transketolase-like pyrimidine-binding" evidence="12">
    <location>
        <begin position="405"/>
        <end position="578"/>
    </location>
</feature>
<name>A0AAW2K8H7_SESRA</name>
<comment type="catalytic activity">
    <reaction evidence="10">
        <text>D-sedoheptulose 7-phosphate + D-glyceraldehyde 3-phosphate = aldehydo-D-ribose 5-phosphate + D-xylulose 5-phosphate</text>
        <dbReference type="Rhea" id="RHEA:10508"/>
        <dbReference type="ChEBI" id="CHEBI:57483"/>
        <dbReference type="ChEBI" id="CHEBI:57737"/>
        <dbReference type="ChEBI" id="CHEBI:58273"/>
        <dbReference type="ChEBI" id="CHEBI:59776"/>
        <dbReference type="EC" id="2.2.1.1"/>
    </reaction>
</comment>
<evidence type="ECO:0000256" key="10">
    <source>
        <dbReference type="ARBA" id="ARBA00049473"/>
    </source>
</evidence>
<dbReference type="CDD" id="cd02012">
    <property type="entry name" value="TPP_TK"/>
    <property type="match status" value="1"/>
</dbReference>
<dbReference type="GO" id="GO:0004802">
    <property type="term" value="F:transketolase activity"/>
    <property type="evidence" value="ECO:0007669"/>
    <property type="project" value="UniProtKB-EC"/>
</dbReference>
<feature type="compositionally biased region" description="Low complexity" evidence="11">
    <location>
        <begin position="36"/>
        <end position="47"/>
    </location>
</feature>
<comment type="cofactor">
    <cofactor evidence="2">
        <name>Mg(2+)</name>
        <dbReference type="ChEBI" id="CHEBI:18420"/>
    </cofactor>
</comment>
<evidence type="ECO:0000259" key="12">
    <source>
        <dbReference type="SMART" id="SM00861"/>
    </source>
</evidence>
<evidence type="ECO:0000256" key="5">
    <source>
        <dbReference type="ARBA" id="ARBA00013152"/>
    </source>
</evidence>
<keyword evidence="7" id="KW-0479">Metal-binding</keyword>
<reference evidence="13" key="1">
    <citation type="submission" date="2020-06" db="EMBL/GenBank/DDBJ databases">
        <authorList>
            <person name="Li T."/>
            <person name="Hu X."/>
            <person name="Zhang T."/>
            <person name="Song X."/>
            <person name="Zhang H."/>
            <person name="Dai N."/>
            <person name="Sheng W."/>
            <person name="Hou X."/>
            <person name="Wei L."/>
        </authorList>
    </citation>
    <scope>NUCLEOTIDE SEQUENCE</scope>
    <source>
        <strain evidence="13">G02</strain>
        <tissue evidence="13">Leaf</tissue>
    </source>
</reference>
<keyword evidence="9" id="KW-0786">Thiamine pyrophosphate</keyword>
<evidence type="ECO:0000256" key="9">
    <source>
        <dbReference type="ARBA" id="ARBA00023052"/>
    </source>
</evidence>
<dbReference type="SMART" id="SM00861">
    <property type="entry name" value="Transket_pyr"/>
    <property type="match status" value="1"/>
</dbReference>
<comment type="similarity">
    <text evidence="4">Belongs to the transketolase family.</text>
</comment>